<organism evidence="1 2">
    <name type="scientific">Desulfofundulus luciae</name>
    <dbReference type="NCBI Taxonomy" id="74702"/>
    <lineage>
        <taxon>Bacteria</taxon>
        <taxon>Bacillati</taxon>
        <taxon>Bacillota</taxon>
        <taxon>Clostridia</taxon>
        <taxon>Eubacteriales</taxon>
        <taxon>Peptococcaceae</taxon>
        <taxon>Desulfofundulus</taxon>
    </lineage>
</organism>
<keyword evidence="2" id="KW-1185">Reference proteome</keyword>
<name>A0ABU0AZY7_9FIRM</name>
<gene>
    <name evidence="1" type="ORF">J2Z49_000726</name>
</gene>
<proteinExistence type="predicted"/>
<dbReference type="Proteomes" id="UP001225644">
    <property type="component" value="Unassembled WGS sequence"/>
</dbReference>
<sequence>MVNKILWGNHDSQVQLYLYRRLNESTFTEDVVVFVELYIRKKPYCNVYADPVIVAIKRNLTKEKIEEAFRCKPT</sequence>
<accession>A0ABU0AZY7</accession>
<comment type="caution">
    <text evidence="1">The sequence shown here is derived from an EMBL/GenBank/DDBJ whole genome shotgun (WGS) entry which is preliminary data.</text>
</comment>
<dbReference type="EMBL" id="JAUSUX010000004">
    <property type="protein sequence ID" value="MDQ0285622.1"/>
    <property type="molecule type" value="Genomic_DNA"/>
</dbReference>
<protein>
    <submittedName>
        <fullName evidence="1">RNase P protein component</fullName>
    </submittedName>
</protein>
<reference evidence="1 2" key="1">
    <citation type="submission" date="2023-07" db="EMBL/GenBank/DDBJ databases">
        <title>Genomic Encyclopedia of Type Strains, Phase IV (KMG-IV): sequencing the most valuable type-strain genomes for metagenomic binning, comparative biology and taxonomic classification.</title>
        <authorList>
            <person name="Goeker M."/>
        </authorList>
    </citation>
    <scope>NUCLEOTIDE SEQUENCE [LARGE SCALE GENOMIC DNA]</scope>
    <source>
        <strain evidence="1 2">DSM 12396</strain>
    </source>
</reference>
<evidence type="ECO:0000313" key="1">
    <source>
        <dbReference type="EMBL" id="MDQ0285622.1"/>
    </source>
</evidence>
<evidence type="ECO:0000313" key="2">
    <source>
        <dbReference type="Proteomes" id="UP001225644"/>
    </source>
</evidence>